<dbReference type="EMBL" id="VDGT01000007">
    <property type="protein sequence ID" value="TNM30666.1"/>
    <property type="molecule type" value="Genomic_DNA"/>
</dbReference>
<proteinExistence type="predicted"/>
<dbReference type="OrthoDB" id="4601746at2"/>
<dbReference type="InterPro" id="IPR048161">
    <property type="entry name" value="PA2928-like"/>
</dbReference>
<dbReference type="NCBIfam" id="NF041516">
    <property type="entry name" value="PA2928_fam"/>
    <property type="match status" value="1"/>
</dbReference>
<name>A0A5C4V5F0_9ACTN</name>
<dbReference type="SUPFAM" id="SSF50998">
    <property type="entry name" value="Quinoprotein alcohol dehydrogenase-like"/>
    <property type="match status" value="1"/>
</dbReference>
<evidence type="ECO:0000313" key="2">
    <source>
        <dbReference type="Proteomes" id="UP000311713"/>
    </source>
</evidence>
<dbReference type="InterPro" id="IPR011047">
    <property type="entry name" value="Quinoprotein_ADH-like_sf"/>
</dbReference>
<dbReference type="Gene3D" id="2.130.10.10">
    <property type="entry name" value="YVTN repeat-like/Quinoprotein amine dehydrogenase"/>
    <property type="match status" value="1"/>
</dbReference>
<reference evidence="1 2" key="1">
    <citation type="submission" date="2019-06" db="EMBL/GenBank/DDBJ databases">
        <title>Draft genome of Streptomyces sedi sp. JCM16909.</title>
        <authorList>
            <person name="Klykleung N."/>
            <person name="Tanasupawat S."/>
            <person name="Kudo T."/>
            <person name="Yuki M."/>
            <person name="Ohkuma M."/>
        </authorList>
    </citation>
    <scope>NUCLEOTIDE SEQUENCE [LARGE SCALE GENOMIC DNA]</scope>
    <source>
        <strain evidence="1 2">JCM 16909</strain>
    </source>
</reference>
<accession>A0A5C4V5F0</accession>
<sequence>MVLPLGIGAAVIGGVIAGHPDPDISVQPGIGLAVTPARQLALVPYERDGEAGPFGPFGGDPWQKRLAAVDLTTGERAWDVRLSSELIWQARVLVAGDTHAYLATDDGLMIVDLTDGSLAVAPDEIPGIGADHIASGAAYGYDSARGAVVAMDVRGAFHTLPVGELAASPADEATTDAWAGRLSDGPMSVESRALTAEDACAGEAGHLTLEPTTAARPSGALLLDGPDGGRELGGRAFREPEILLADGTRVATAAPVGVGVDPGNAGQLEERLDEQLVRALNGGLAELPPLPWPLNDDGPGTEPVPLALGAERGHVLVQEAADAVGDRYRLVVVSLETGEVLASRTMRSQAGPALTSPEGVTVLPVTDEDAQFPAHDGLLLVAPDGTLTDVTVGETDFFGNVD</sequence>
<organism evidence="1 2">
    <name type="scientific">Streptomyces sedi</name>
    <dbReference type="NCBI Taxonomy" id="555059"/>
    <lineage>
        <taxon>Bacteria</taxon>
        <taxon>Bacillati</taxon>
        <taxon>Actinomycetota</taxon>
        <taxon>Actinomycetes</taxon>
        <taxon>Kitasatosporales</taxon>
        <taxon>Streptomycetaceae</taxon>
        <taxon>Streptomyces</taxon>
    </lineage>
</organism>
<dbReference type="AlphaFoldDB" id="A0A5C4V5F0"/>
<dbReference type="InterPro" id="IPR015943">
    <property type="entry name" value="WD40/YVTN_repeat-like_dom_sf"/>
</dbReference>
<keyword evidence="2" id="KW-1185">Reference proteome</keyword>
<dbReference type="Proteomes" id="UP000311713">
    <property type="component" value="Unassembled WGS sequence"/>
</dbReference>
<evidence type="ECO:0000313" key="1">
    <source>
        <dbReference type="EMBL" id="TNM30666.1"/>
    </source>
</evidence>
<gene>
    <name evidence="1" type="ORF">FH715_11765</name>
</gene>
<protein>
    <submittedName>
        <fullName evidence="1">Uncharacterized protein</fullName>
    </submittedName>
</protein>
<comment type="caution">
    <text evidence="1">The sequence shown here is derived from an EMBL/GenBank/DDBJ whole genome shotgun (WGS) entry which is preliminary data.</text>
</comment>